<gene>
    <name evidence="6" type="ORF">LX95_00182</name>
</gene>
<comment type="cofactor">
    <cofactor evidence="1">
        <name>FMN</name>
        <dbReference type="ChEBI" id="CHEBI:58210"/>
    </cofactor>
</comment>
<accession>A0A2W7IAC4</accession>
<dbReference type="InterPro" id="IPR002563">
    <property type="entry name" value="Flavin_Rdtase-like_dom"/>
</dbReference>
<name>A0A2W7IAC4_9FLAO</name>
<evidence type="ECO:0000256" key="3">
    <source>
        <dbReference type="ARBA" id="ARBA00022643"/>
    </source>
</evidence>
<evidence type="ECO:0000313" key="6">
    <source>
        <dbReference type="EMBL" id="PZW43856.1"/>
    </source>
</evidence>
<protein>
    <submittedName>
        <fullName evidence="6">Flavin reductase (DIM6/NTAB) family NADH-FMN oxidoreductase RutF</fullName>
    </submittedName>
</protein>
<dbReference type="PANTHER" id="PTHR33798:SF5">
    <property type="entry name" value="FLAVIN REDUCTASE LIKE DOMAIN-CONTAINING PROTEIN"/>
    <property type="match status" value="1"/>
</dbReference>
<proteinExistence type="inferred from homology"/>
<dbReference type="PANTHER" id="PTHR33798">
    <property type="entry name" value="FLAVOPROTEIN OXYGENASE"/>
    <property type="match status" value="1"/>
</dbReference>
<feature type="domain" description="Flavin reductase like" evidence="5">
    <location>
        <begin position="22"/>
        <end position="176"/>
    </location>
</feature>
<dbReference type="Pfam" id="PF01613">
    <property type="entry name" value="Flavin_Reduct"/>
    <property type="match status" value="1"/>
</dbReference>
<dbReference type="AlphaFoldDB" id="A0A2W7IAC4"/>
<reference evidence="6 7" key="1">
    <citation type="submission" date="2018-06" db="EMBL/GenBank/DDBJ databases">
        <title>Genomic Encyclopedia of Archaeal and Bacterial Type Strains, Phase II (KMG-II): from individual species to whole genera.</title>
        <authorList>
            <person name="Goeker M."/>
        </authorList>
    </citation>
    <scope>NUCLEOTIDE SEQUENCE [LARGE SCALE GENOMIC DNA]</scope>
    <source>
        <strain evidence="6 7">DSM 15361</strain>
    </source>
</reference>
<dbReference type="Gene3D" id="2.30.110.10">
    <property type="entry name" value="Electron Transport, Fmn-binding Protein, Chain A"/>
    <property type="match status" value="1"/>
</dbReference>
<evidence type="ECO:0000256" key="4">
    <source>
        <dbReference type="ARBA" id="ARBA00038054"/>
    </source>
</evidence>
<keyword evidence="3" id="KW-0288">FMN</keyword>
<keyword evidence="7" id="KW-1185">Reference proteome</keyword>
<dbReference type="EMBL" id="QKYV01000001">
    <property type="protein sequence ID" value="PZW43856.1"/>
    <property type="molecule type" value="Genomic_DNA"/>
</dbReference>
<evidence type="ECO:0000259" key="5">
    <source>
        <dbReference type="SMART" id="SM00903"/>
    </source>
</evidence>
<comment type="similarity">
    <text evidence="4">Belongs to the flavoredoxin family.</text>
</comment>
<evidence type="ECO:0000313" key="7">
    <source>
        <dbReference type="Proteomes" id="UP000249542"/>
    </source>
</evidence>
<keyword evidence="2" id="KW-0285">Flavoprotein</keyword>
<evidence type="ECO:0000256" key="2">
    <source>
        <dbReference type="ARBA" id="ARBA00022630"/>
    </source>
</evidence>
<evidence type="ECO:0000256" key="1">
    <source>
        <dbReference type="ARBA" id="ARBA00001917"/>
    </source>
</evidence>
<dbReference type="Proteomes" id="UP000249542">
    <property type="component" value="Unassembled WGS sequence"/>
</dbReference>
<comment type="caution">
    <text evidence="6">The sequence shown here is derived from an EMBL/GenBank/DDBJ whole genome shotgun (WGS) entry which is preliminary data.</text>
</comment>
<organism evidence="6 7">
    <name type="scientific">Mesonia algae</name>
    <dbReference type="NCBI Taxonomy" id="213248"/>
    <lineage>
        <taxon>Bacteria</taxon>
        <taxon>Pseudomonadati</taxon>
        <taxon>Bacteroidota</taxon>
        <taxon>Flavobacteriia</taxon>
        <taxon>Flavobacteriales</taxon>
        <taxon>Flavobacteriaceae</taxon>
        <taxon>Mesonia</taxon>
    </lineage>
</organism>
<sequence>MLTIDPKKVPVKKTYGLMVSAVGPRPIAFASTVNEKGEPNLAPFSFFNVFSANPPILVFSPVLRIKDDSEKHTLENVKNHKEVVINIVNYDMVQQMSLASTDYADGINEFEKTGLTMQESEVVKPFRVKESPVQFECKVNEVKPLGDKGGAGNLVICEVLRIHVSEDVLAEGEKIDQHKLDQVARMGGNLYSRANMGVFEIPKPQTTLGIGVDNIPQSIRTSTILTGNDLGKLGNVENIPDETEITEFLSENKLVDYVKESSEEKIHAIAQEYLKKEEVMSAWKILLAKNK</sequence>
<dbReference type="RefSeq" id="WP_111539542.1">
    <property type="nucleotide sequence ID" value="NZ_QKYV01000001.1"/>
</dbReference>
<dbReference type="InterPro" id="IPR012349">
    <property type="entry name" value="Split_barrel_FMN-bd"/>
</dbReference>
<dbReference type="GO" id="GO:0016646">
    <property type="term" value="F:oxidoreductase activity, acting on the CH-NH group of donors, NAD or NADP as acceptor"/>
    <property type="evidence" value="ECO:0007669"/>
    <property type="project" value="UniProtKB-ARBA"/>
</dbReference>
<dbReference type="SUPFAM" id="SSF50475">
    <property type="entry name" value="FMN-binding split barrel"/>
    <property type="match status" value="1"/>
</dbReference>
<dbReference type="SMART" id="SM00903">
    <property type="entry name" value="Flavin_Reduct"/>
    <property type="match status" value="1"/>
</dbReference>
<dbReference type="GO" id="GO:0010181">
    <property type="term" value="F:FMN binding"/>
    <property type="evidence" value="ECO:0007669"/>
    <property type="project" value="InterPro"/>
</dbReference>